<organism evidence="2 3">
    <name type="scientific">Acanthoscelides obtectus</name>
    <name type="common">Bean weevil</name>
    <name type="synonym">Bruchus obtectus</name>
    <dbReference type="NCBI Taxonomy" id="200917"/>
    <lineage>
        <taxon>Eukaryota</taxon>
        <taxon>Metazoa</taxon>
        <taxon>Ecdysozoa</taxon>
        <taxon>Arthropoda</taxon>
        <taxon>Hexapoda</taxon>
        <taxon>Insecta</taxon>
        <taxon>Pterygota</taxon>
        <taxon>Neoptera</taxon>
        <taxon>Endopterygota</taxon>
        <taxon>Coleoptera</taxon>
        <taxon>Polyphaga</taxon>
        <taxon>Cucujiformia</taxon>
        <taxon>Chrysomeloidea</taxon>
        <taxon>Chrysomelidae</taxon>
        <taxon>Bruchinae</taxon>
        <taxon>Bruchini</taxon>
        <taxon>Acanthoscelides</taxon>
    </lineage>
</organism>
<dbReference type="Proteomes" id="UP001152888">
    <property type="component" value="Unassembled WGS sequence"/>
</dbReference>
<gene>
    <name evidence="2" type="ORF">ACAOBT_LOCUS4286</name>
</gene>
<feature type="compositionally biased region" description="Low complexity" evidence="1">
    <location>
        <begin position="1"/>
        <end position="12"/>
    </location>
</feature>
<evidence type="ECO:0000313" key="3">
    <source>
        <dbReference type="Proteomes" id="UP001152888"/>
    </source>
</evidence>
<proteinExistence type="predicted"/>
<dbReference type="EMBL" id="CAKOFQ010006696">
    <property type="protein sequence ID" value="CAH1961676.1"/>
    <property type="molecule type" value="Genomic_DNA"/>
</dbReference>
<reference evidence="2" key="1">
    <citation type="submission" date="2022-03" db="EMBL/GenBank/DDBJ databases">
        <authorList>
            <person name="Sayadi A."/>
        </authorList>
    </citation>
    <scope>NUCLEOTIDE SEQUENCE</scope>
</reference>
<comment type="caution">
    <text evidence="2">The sequence shown here is derived from an EMBL/GenBank/DDBJ whole genome shotgun (WGS) entry which is preliminary data.</text>
</comment>
<dbReference type="OrthoDB" id="10450057at2759"/>
<dbReference type="AlphaFoldDB" id="A0A9P0NYH6"/>
<accession>A0A9P0NYH6</accession>
<evidence type="ECO:0000256" key="1">
    <source>
        <dbReference type="SAM" id="MobiDB-lite"/>
    </source>
</evidence>
<name>A0A9P0NYH6_ACAOB</name>
<protein>
    <submittedName>
        <fullName evidence="2">Uncharacterized protein</fullName>
    </submittedName>
</protein>
<sequence>MQRKPGLPSGVSSGVGGASLAEQERPSNRSAIAKDFVWIRVSLENLLHNVTDCESPLNNQLPEHETVLRVYDLEKDHSLKSDVASGASPCPLTLLFPDVSEDEVTGMLKRQEETVNVTKMLTGKRPDLRYLKPSLKLNVLGEIKTVVGLFVLFKNVLVPKYLASI</sequence>
<feature type="region of interest" description="Disordered" evidence="1">
    <location>
        <begin position="1"/>
        <end position="26"/>
    </location>
</feature>
<evidence type="ECO:0000313" key="2">
    <source>
        <dbReference type="EMBL" id="CAH1961676.1"/>
    </source>
</evidence>
<keyword evidence="3" id="KW-1185">Reference proteome</keyword>